<evidence type="ECO:0000313" key="2">
    <source>
        <dbReference type="Proteomes" id="UP001159428"/>
    </source>
</evidence>
<feature type="non-terminal residue" evidence="1">
    <location>
        <position position="1"/>
    </location>
</feature>
<protein>
    <submittedName>
        <fullName evidence="1">Uncharacterized protein</fullName>
    </submittedName>
</protein>
<dbReference type="AlphaFoldDB" id="A0AAU9Y6D5"/>
<evidence type="ECO:0000313" key="1">
    <source>
        <dbReference type="EMBL" id="CAH3169794.1"/>
    </source>
</evidence>
<organism evidence="1 2">
    <name type="scientific">Pocillopora meandrina</name>
    <dbReference type="NCBI Taxonomy" id="46732"/>
    <lineage>
        <taxon>Eukaryota</taxon>
        <taxon>Metazoa</taxon>
        <taxon>Cnidaria</taxon>
        <taxon>Anthozoa</taxon>
        <taxon>Hexacorallia</taxon>
        <taxon>Scleractinia</taxon>
        <taxon>Astrocoeniina</taxon>
        <taxon>Pocilloporidae</taxon>
        <taxon>Pocillopora</taxon>
    </lineage>
</organism>
<dbReference type="EMBL" id="CALNXJ010000221">
    <property type="protein sequence ID" value="CAH3169794.1"/>
    <property type="molecule type" value="Genomic_DNA"/>
</dbReference>
<gene>
    <name evidence="1" type="ORF">PMEA_00012949</name>
</gene>
<keyword evidence="2" id="KW-1185">Reference proteome</keyword>
<name>A0AAU9Y6D5_9CNID</name>
<accession>A0AAU9Y6D5</accession>
<dbReference type="Proteomes" id="UP001159428">
    <property type="component" value="Unassembled WGS sequence"/>
</dbReference>
<sequence>RKTEIQGRCGFGLQRNVQRSGRKEKNKFFQLVVSHPAFSKDEDLQKVLKEDN</sequence>
<reference evidence="1 2" key="1">
    <citation type="submission" date="2022-05" db="EMBL/GenBank/DDBJ databases">
        <authorList>
            <consortium name="Genoscope - CEA"/>
            <person name="William W."/>
        </authorList>
    </citation>
    <scope>NUCLEOTIDE SEQUENCE [LARGE SCALE GENOMIC DNA]</scope>
</reference>
<comment type="caution">
    <text evidence="1">The sequence shown here is derived from an EMBL/GenBank/DDBJ whole genome shotgun (WGS) entry which is preliminary data.</text>
</comment>
<feature type="non-terminal residue" evidence="1">
    <location>
        <position position="52"/>
    </location>
</feature>
<proteinExistence type="predicted"/>